<evidence type="ECO:0000256" key="1">
    <source>
        <dbReference type="SAM" id="MobiDB-lite"/>
    </source>
</evidence>
<dbReference type="AlphaFoldDB" id="A0A2A9NVZ2"/>
<feature type="transmembrane region" description="Helical" evidence="2">
    <location>
        <begin position="194"/>
        <end position="220"/>
    </location>
</feature>
<accession>A0A2A9NVZ2</accession>
<keyword evidence="2" id="KW-0472">Membrane</keyword>
<evidence type="ECO:0000256" key="2">
    <source>
        <dbReference type="SAM" id="Phobius"/>
    </source>
</evidence>
<feature type="chain" id="PRO_5012405624" evidence="3">
    <location>
        <begin position="17"/>
        <end position="325"/>
    </location>
</feature>
<sequence>MCILYLLLLSLPFSLAILVNITIDDTIPDRLTGAVVSYNPTDAWNLGTECNACTARPDKARMFASTWHDSTFNLDGGSNHHPNRVLSAHTTFNGTAVYVFCALARTTTSPTGDSDMTFVIDGQVVGTFQKRAPGIPGFDYNVTVYANTTLSPAVHTLEIQNGHVDGYKSLLILDAIVYTYDDGNQVEPDARKPIVPAIVGSVIAGVAIIAAVCIGLYLLFRRRKKRHQMEGTSGYYPPILSEPSFYPFETGSALPTNRTESAGASYQLMTTSYPSSDLAAREMYPRAGASSVSRQEEPSSWVELSSYNKGHRTEGPDVPPAYDSI</sequence>
<proteinExistence type="predicted"/>
<dbReference type="Gene3D" id="2.60.120.260">
    <property type="entry name" value="Galactose-binding domain-like"/>
    <property type="match status" value="1"/>
</dbReference>
<dbReference type="EMBL" id="KZ301969">
    <property type="protein sequence ID" value="PFH54739.1"/>
    <property type="molecule type" value="Genomic_DNA"/>
</dbReference>
<evidence type="ECO:0000313" key="5">
    <source>
        <dbReference type="Proteomes" id="UP000242287"/>
    </source>
</evidence>
<keyword evidence="2" id="KW-1133">Transmembrane helix</keyword>
<dbReference type="CDD" id="cd12087">
    <property type="entry name" value="TM_EGFR-like"/>
    <property type="match status" value="1"/>
</dbReference>
<keyword evidence="3" id="KW-0732">Signal</keyword>
<protein>
    <submittedName>
        <fullName evidence="4">Uncharacterized protein</fullName>
    </submittedName>
</protein>
<dbReference type="OrthoDB" id="3245657at2759"/>
<name>A0A2A9NVZ2_9AGAR</name>
<feature type="region of interest" description="Disordered" evidence="1">
    <location>
        <begin position="284"/>
        <end position="325"/>
    </location>
</feature>
<evidence type="ECO:0000256" key="3">
    <source>
        <dbReference type="SAM" id="SignalP"/>
    </source>
</evidence>
<dbReference type="Proteomes" id="UP000242287">
    <property type="component" value="Unassembled WGS sequence"/>
</dbReference>
<evidence type="ECO:0000313" key="4">
    <source>
        <dbReference type="EMBL" id="PFH54739.1"/>
    </source>
</evidence>
<keyword evidence="5" id="KW-1185">Reference proteome</keyword>
<gene>
    <name evidence="4" type="ORF">AMATHDRAFT_281</name>
</gene>
<organism evidence="4 5">
    <name type="scientific">Amanita thiersii Skay4041</name>
    <dbReference type="NCBI Taxonomy" id="703135"/>
    <lineage>
        <taxon>Eukaryota</taxon>
        <taxon>Fungi</taxon>
        <taxon>Dikarya</taxon>
        <taxon>Basidiomycota</taxon>
        <taxon>Agaricomycotina</taxon>
        <taxon>Agaricomycetes</taxon>
        <taxon>Agaricomycetidae</taxon>
        <taxon>Agaricales</taxon>
        <taxon>Pluteineae</taxon>
        <taxon>Amanitaceae</taxon>
        <taxon>Amanita</taxon>
    </lineage>
</organism>
<keyword evidence="2" id="KW-0812">Transmembrane</keyword>
<reference evidence="4 5" key="1">
    <citation type="submission" date="2014-02" db="EMBL/GenBank/DDBJ databases">
        <title>Transposable element dynamics among asymbiotic and ectomycorrhizal Amanita fungi.</title>
        <authorList>
            <consortium name="DOE Joint Genome Institute"/>
            <person name="Hess J."/>
            <person name="Skrede I."/>
            <person name="Wolfe B."/>
            <person name="LaButti K."/>
            <person name="Ohm R.A."/>
            <person name="Grigoriev I.V."/>
            <person name="Pringle A."/>
        </authorList>
    </citation>
    <scope>NUCLEOTIDE SEQUENCE [LARGE SCALE GENOMIC DNA]</scope>
    <source>
        <strain evidence="4 5">SKay4041</strain>
    </source>
</reference>
<dbReference type="STRING" id="703135.A0A2A9NVZ2"/>
<feature type="signal peptide" evidence="3">
    <location>
        <begin position="1"/>
        <end position="16"/>
    </location>
</feature>